<dbReference type="AlphaFoldDB" id="A0A8S2A5U5"/>
<evidence type="ECO:0000313" key="9">
    <source>
        <dbReference type="Proteomes" id="UP000682877"/>
    </source>
</evidence>
<name>A0A8S2A5U5_ARAAE</name>
<comment type="subcellular location">
    <subcellularLocation>
        <location evidence="1">Nucleus</location>
    </subcellularLocation>
</comment>
<keyword evidence="3" id="KW-0238">DNA-binding</keyword>
<dbReference type="Pfam" id="PF10536">
    <property type="entry name" value="PMD"/>
    <property type="match status" value="1"/>
</dbReference>
<organism evidence="8 9">
    <name type="scientific">Arabidopsis arenosa</name>
    <name type="common">Sand rock-cress</name>
    <name type="synonym">Cardaminopsis arenosa</name>
    <dbReference type="NCBI Taxonomy" id="38785"/>
    <lineage>
        <taxon>Eukaryota</taxon>
        <taxon>Viridiplantae</taxon>
        <taxon>Streptophyta</taxon>
        <taxon>Embryophyta</taxon>
        <taxon>Tracheophyta</taxon>
        <taxon>Spermatophyta</taxon>
        <taxon>Magnoliopsida</taxon>
        <taxon>eudicotyledons</taxon>
        <taxon>Gunneridae</taxon>
        <taxon>Pentapetalae</taxon>
        <taxon>rosids</taxon>
        <taxon>malvids</taxon>
        <taxon>Brassicales</taxon>
        <taxon>Brassicaceae</taxon>
        <taxon>Camelineae</taxon>
        <taxon>Arabidopsis</taxon>
    </lineage>
</organism>
<dbReference type="Proteomes" id="UP000682877">
    <property type="component" value="Chromosome 4"/>
</dbReference>
<dbReference type="PANTHER" id="PTHR46033:SF35">
    <property type="entry name" value="PROTEIN MAIN-LIKE 1"/>
    <property type="match status" value="1"/>
</dbReference>
<dbReference type="SUPFAM" id="SSF118290">
    <property type="entry name" value="WRKY DNA-binding domain"/>
    <property type="match status" value="1"/>
</dbReference>
<keyword evidence="2" id="KW-0805">Transcription regulation</keyword>
<dbReference type="EMBL" id="LR999454">
    <property type="protein sequence ID" value="CAE6007675.1"/>
    <property type="molecule type" value="Genomic_DNA"/>
</dbReference>
<evidence type="ECO:0000256" key="3">
    <source>
        <dbReference type="ARBA" id="ARBA00023125"/>
    </source>
</evidence>
<dbReference type="InterPro" id="IPR003657">
    <property type="entry name" value="WRKY_dom"/>
</dbReference>
<evidence type="ECO:0000259" key="7">
    <source>
        <dbReference type="PROSITE" id="PS50811"/>
    </source>
</evidence>
<evidence type="ECO:0000256" key="6">
    <source>
        <dbReference type="SAM" id="MobiDB-lite"/>
    </source>
</evidence>
<dbReference type="GO" id="GO:0043565">
    <property type="term" value="F:sequence-specific DNA binding"/>
    <property type="evidence" value="ECO:0007669"/>
    <property type="project" value="InterPro"/>
</dbReference>
<dbReference type="GO" id="GO:0003700">
    <property type="term" value="F:DNA-binding transcription factor activity"/>
    <property type="evidence" value="ECO:0007669"/>
    <property type="project" value="InterPro"/>
</dbReference>
<evidence type="ECO:0000256" key="2">
    <source>
        <dbReference type="ARBA" id="ARBA00023015"/>
    </source>
</evidence>
<evidence type="ECO:0000256" key="1">
    <source>
        <dbReference type="ARBA" id="ARBA00004123"/>
    </source>
</evidence>
<dbReference type="GO" id="GO:0010073">
    <property type="term" value="P:meristem maintenance"/>
    <property type="evidence" value="ECO:0007669"/>
    <property type="project" value="InterPro"/>
</dbReference>
<dbReference type="GO" id="GO:0005634">
    <property type="term" value="C:nucleus"/>
    <property type="evidence" value="ECO:0007669"/>
    <property type="project" value="UniProtKB-SubCell"/>
</dbReference>
<protein>
    <recommendedName>
        <fullName evidence="7">WRKY domain-containing protein</fullName>
    </recommendedName>
</protein>
<proteinExistence type="predicted"/>
<evidence type="ECO:0000256" key="4">
    <source>
        <dbReference type="ARBA" id="ARBA00023163"/>
    </source>
</evidence>
<dbReference type="InterPro" id="IPR044824">
    <property type="entry name" value="MAIN-like"/>
</dbReference>
<sequence>MDYDPNTNPFDLHFSGKLPKREVSDSASVDVEKKWLVKDEKRNMLQEEINRVKSENTKLTEMLARVCEKYYALNNILEELQSRKSPENVNFQNKQLTGKRKQARDDFVSSPIGLSLGTIENITTDKATVSTAYFAAEKSDSSLTVKDGYQWRKYGQKITRDNPSPRAYFRCSFSPSCLVKKKVQRSAEDPSFLLKVTAMDIDVGPVDPSVLYEQDLHVSSAVWEGQERGLLRCQEHTSLLHQWKLTDEQIKLVDKAGFGFFRKIGPMSLNNSLISALVERWRRETNTFHLPLGEMTITLDEVALVLGLEIDGDPIVGSKVGDEVAMDMCGRLLGKLPSAANKEVNCSRVKLNWLKRTFSECPEDASFDVVKCHTRAYLLYLIGSTIFATTDGDKVSVKYLPLFEDFDQAGRYAWGASALACLYRALGNASLKSQSNICGCLTLLQCWSYFHLDIGRPEKSEACFPLALLWKGKGSRSKTDLSEYRRELDDLDPSKITWCPYERFENFIPPHIKDKLILGRSKTTLVCFEKIELHFPDRCLRQFGKRQPIPQKVKRRDRKNRRLDDLDTSMSLACEEWAERGDHIVDSPGGGNVVDDGAYMEWYARISITKLYREAFLESQVMNMIACMREFEEAASGIALERLSPVEREVMESVKDTFANSLTFGGWQEVAVNSGYGKRRRRNEQTPTPNNGGGNDLSSLLLQKDDA</sequence>
<keyword evidence="9" id="KW-1185">Reference proteome</keyword>
<feature type="domain" description="WRKY" evidence="7">
    <location>
        <begin position="140"/>
        <end position="194"/>
    </location>
</feature>
<gene>
    <name evidence="8" type="ORF">AARE701A_LOCUS9522</name>
</gene>
<dbReference type="SMART" id="SM00774">
    <property type="entry name" value="WRKY"/>
    <property type="match status" value="1"/>
</dbReference>
<accession>A0A8S2A5U5</accession>
<dbReference type="Pfam" id="PF03106">
    <property type="entry name" value="WRKY"/>
    <property type="match status" value="1"/>
</dbReference>
<reference evidence="8" key="1">
    <citation type="submission" date="2021-01" db="EMBL/GenBank/DDBJ databases">
        <authorList>
            <person name="Bezrukov I."/>
        </authorList>
    </citation>
    <scope>NUCLEOTIDE SEQUENCE</scope>
</reference>
<evidence type="ECO:0000313" key="8">
    <source>
        <dbReference type="EMBL" id="CAE6007675.1"/>
    </source>
</evidence>
<feature type="region of interest" description="Disordered" evidence="6">
    <location>
        <begin position="675"/>
        <end position="707"/>
    </location>
</feature>
<dbReference type="InterPro" id="IPR019557">
    <property type="entry name" value="AminoTfrase-like_pln_mobile"/>
</dbReference>
<dbReference type="InterPro" id="IPR036576">
    <property type="entry name" value="WRKY_dom_sf"/>
</dbReference>
<dbReference type="Gene3D" id="2.20.25.80">
    <property type="entry name" value="WRKY domain"/>
    <property type="match status" value="1"/>
</dbReference>
<evidence type="ECO:0000256" key="5">
    <source>
        <dbReference type="ARBA" id="ARBA00023242"/>
    </source>
</evidence>
<dbReference type="PANTHER" id="PTHR46033">
    <property type="entry name" value="PROTEIN MAIN-LIKE 2"/>
    <property type="match status" value="1"/>
</dbReference>
<keyword evidence="4" id="KW-0804">Transcription</keyword>
<dbReference type="PROSITE" id="PS50811">
    <property type="entry name" value="WRKY"/>
    <property type="match status" value="1"/>
</dbReference>
<keyword evidence="5" id="KW-0539">Nucleus</keyword>
<feature type="compositionally biased region" description="Low complexity" evidence="6">
    <location>
        <begin position="696"/>
        <end position="707"/>
    </location>
</feature>